<keyword evidence="4" id="KW-1185">Reference proteome</keyword>
<reference evidence="3" key="1">
    <citation type="journal article" date="2023" name="Mol. Phylogenet. Evol.">
        <title>Genome-scale phylogeny and comparative genomics of the fungal order Sordariales.</title>
        <authorList>
            <person name="Hensen N."/>
            <person name="Bonometti L."/>
            <person name="Westerberg I."/>
            <person name="Brannstrom I.O."/>
            <person name="Guillou S."/>
            <person name="Cros-Aarteil S."/>
            <person name="Calhoun S."/>
            <person name="Haridas S."/>
            <person name="Kuo A."/>
            <person name="Mondo S."/>
            <person name="Pangilinan J."/>
            <person name="Riley R."/>
            <person name="LaButti K."/>
            <person name="Andreopoulos B."/>
            <person name="Lipzen A."/>
            <person name="Chen C."/>
            <person name="Yan M."/>
            <person name="Daum C."/>
            <person name="Ng V."/>
            <person name="Clum A."/>
            <person name="Steindorff A."/>
            <person name="Ohm R.A."/>
            <person name="Martin F."/>
            <person name="Silar P."/>
            <person name="Natvig D.O."/>
            <person name="Lalanne C."/>
            <person name="Gautier V."/>
            <person name="Ament-Velasquez S.L."/>
            <person name="Kruys A."/>
            <person name="Hutchinson M.I."/>
            <person name="Powell A.J."/>
            <person name="Barry K."/>
            <person name="Miller A.N."/>
            <person name="Grigoriev I.V."/>
            <person name="Debuchy R."/>
            <person name="Gladieux P."/>
            <person name="Hiltunen Thoren M."/>
            <person name="Johannesson H."/>
        </authorList>
    </citation>
    <scope>NUCLEOTIDE SEQUENCE</scope>
    <source>
        <strain evidence="3">CBS 958.72</strain>
    </source>
</reference>
<gene>
    <name evidence="3" type="ORF">B0T24DRAFT_593323</name>
</gene>
<dbReference type="GO" id="GO:0005524">
    <property type="term" value="F:ATP binding"/>
    <property type="evidence" value="ECO:0007669"/>
    <property type="project" value="InterPro"/>
</dbReference>
<dbReference type="Proteomes" id="UP001287356">
    <property type="component" value="Unassembled WGS sequence"/>
</dbReference>
<dbReference type="AlphaFoldDB" id="A0AAE0KAX6"/>
<evidence type="ECO:0000313" key="3">
    <source>
        <dbReference type="EMBL" id="KAK3373084.1"/>
    </source>
</evidence>
<name>A0AAE0KAX6_9PEZI</name>
<evidence type="ECO:0000259" key="2">
    <source>
        <dbReference type="PROSITE" id="PS50011"/>
    </source>
</evidence>
<dbReference type="InterPro" id="IPR011009">
    <property type="entry name" value="Kinase-like_dom_sf"/>
</dbReference>
<evidence type="ECO:0000313" key="4">
    <source>
        <dbReference type="Proteomes" id="UP001287356"/>
    </source>
</evidence>
<dbReference type="EMBL" id="JAULSN010000004">
    <property type="protein sequence ID" value="KAK3373084.1"/>
    <property type="molecule type" value="Genomic_DNA"/>
</dbReference>
<sequence>MTEALLVRERKNIRAREAKANKETERSRLIQMQPEDGPYKHFIRVTTSRHPLHGGRLLSFGTSAVDDIFVAPRKGTIAERTNYQGTLCFLYIDPEDGELIFANLSKDEDVAYPSSDGKAWVTTTAYETVAALPGQIPFLHVLKRGGGIKDIMLRIGDYQFHFWWGEIHAGTPPQNTPEHAAVARSLRIVTAQNLEADEVGCGYRREWARGFRDKDKNCTAFVDGKRKMPSFSVQVSCGLILGNENIINFRRIEIDSSANGVYQMLTRQYGGDLLSLIPDTVSHSKGGDENRCTNPVIKEPDFMLGLLRDVVDGVQYLQSKEIVHLGLKASHVLWEYRYCLDESKTRPDLAVVDQHVELAHYLPPEVMAKRTGKNETKAFLRSDMWSIGILVLEVLGYICPKETSLSDKDWETKIKHLLAHFGHHEPVSSSAIAYEFVTGETLGNTEGSAAYTLEVHRALGHWIYWIVLLGQYGTKSVKVKFPDLVPAICAYVLRKIPDWREDVTRCSEILHADDSATLVSLPTTSKKSSAAASSATSGNSSSYASSASSVA</sequence>
<accession>A0AAE0KAX6</accession>
<dbReference type="GO" id="GO:0004672">
    <property type="term" value="F:protein kinase activity"/>
    <property type="evidence" value="ECO:0007669"/>
    <property type="project" value="InterPro"/>
</dbReference>
<proteinExistence type="predicted"/>
<feature type="region of interest" description="Disordered" evidence="1">
    <location>
        <begin position="528"/>
        <end position="551"/>
    </location>
</feature>
<dbReference type="Gene3D" id="1.10.510.10">
    <property type="entry name" value="Transferase(Phosphotransferase) domain 1"/>
    <property type="match status" value="1"/>
</dbReference>
<dbReference type="InterPro" id="IPR000719">
    <property type="entry name" value="Prot_kinase_dom"/>
</dbReference>
<comment type="caution">
    <text evidence="3">The sequence shown here is derived from an EMBL/GenBank/DDBJ whole genome shotgun (WGS) entry which is preliminary data.</text>
</comment>
<dbReference type="SUPFAM" id="SSF56112">
    <property type="entry name" value="Protein kinase-like (PK-like)"/>
    <property type="match status" value="1"/>
</dbReference>
<reference evidence="3" key="2">
    <citation type="submission" date="2023-06" db="EMBL/GenBank/DDBJ databases">
        <authorList>
            <consortium name="Lawrence Berkeley National Laboratory"/>
            <person name="Haridas S."/>
            <person name="Hensen N."/>
            <person name="Bonometti L."/>
            <person name="Westerberg I."/>
            <person name="Brannstrom I.O."/>
            <person name="Guillou S."/>
            <person name="Cros-Aarteil S."/>
            <person name="Calhoun S."/>
            <person name="Kuo A."/>
            <person name="Mondo S."/>
            <person name="Pangilinan J."/>
            <person name="Riley R."/>
            <person name="Labutti K."/>
            <person name="Andreopoulos B."/>
            <person name="Lipzen A."/>
            <person name="Chen C."/>
            <person name="Yanf M."/>
            <person name="Daum C."/>
            <person name="Ng V."/>
            <person name="Clum A."/>
            <person name="Steindorff A."/>
            <person name="Ohm R."/>
            <person name="Martin F."/>
            <person name="Silar P."/>
            <person name="Natvig D."/>
            <person name="Lalanne C."/>
            <person name="Gautier V."/>
            <person name="Ament-Velasquez S.L."/>
            <person name="Kruys A."/>
            <person name="Hutchinson M.I."/>
            <person name="Powell A.J."/>
            <person name="Barry K."/>
            <person name="Miller A.N."/>
            <person name="Grigoriev I.V."/>
            <person name="Debuchy R."/>
            <person name="Gladieux P."/>
            <person name="Thoren M.H."/>
            <person name="Johannesson H."/>
        </authorList>
    </citation>
    <scope>NUCLEOTIDE SEQUENCE</scope>
    <source>
        <strain evidence="3">CBS 958.72</strain>
    </source>
</reference>
<evidence type="ECO:0000256" key="1">
    <source>
        <dbReference type="SAM" id="MobiDB-lite"/>
    </source>
</evidence>
<feature type="domain" description="Protein kinase" evidence="2">
    <location>
        <begin position="138"/>
        <end position="518"/>
    </location>
</feature>
<protein>
    <recommendedName>
        <fullName evidence="2">Protein kinase domain-containing protein</fullName>
    </recommendedName>
</protein>
<organism evidence="3 4">
    <name type="scientific">Lasiosphaeria ovina</name>
    <dbReference type="NCBI Taxonomy" id="92902"/>
    <lineage>
        <taxon>Eukaryota</taxon>
        <taxon>Fungi</taxon>
        <taxon>Dikarya</taxon>
        <taxon>Ascomycota</taxon>
        <taxon>Pezizomycotina</taxon>
        <taxon>Sordariomycetes</taxon>
        <taxon>Sordariomycetidae</taxon>
        <taxon>Sordariales</taxon>
        <taxon>Lasiosphaeriaceae</taxon>
        <taxon>Lasiosphaeria</taxon>
    </lineage>
</organism>
<dbReference type="PROSITE" id="PS50011">
    <property type="entry name" value="PROTEIN_KINASE_DOM"/>
    <property type="match status" value="1"/>
</dbReference>